<dbReference type="PANTHER" id="PTHR12428:SF65">
    <property type="entry name" value="CYTOCHROME C OXIDASE ASSEMBLY PROTEIN COX18, MITOCHONDRIAL"/>
    <property type="match status" value="1"/>
</dbReference>
<comment type="subcellular location">
    <subcellularLocation>
        <location evidence="1">Cell membrane</location>
        <topology evidence="1">Multi-pass membrane protein</topology>
    </subcellularLocation>
    <subcellularLocation>
        <location evidence="16">Membrane</location>
        <topology evidence="16">Multi-pass membrane protein</topology>
    </subcellularLocation>
</comment>
<name>A0A0W8IEC0_9MICO</name>
<evidence type="ECO:0000256" key="11">
    <source>
        <dbReference type="ARBA" id="ARBA00025034"/>
    </source>
</evidence>
<keyword evidence="5" id="KW-1003">Cell membrane</keyword>
<comment type="similarity">
    <text evidence="2">Belongs to the OXA1/ALB3/YidC family. Type 1 subfamily.</text>
</comment>
<dbReference type="GO" id="GO:0051205">
    <property type="term" value="P:protein insertion into membrane"/>
    <property type="evidence" value="ECO:0007669"/>
    <property type="project" value="TreeGrafter"/>
</dbReference>
<evidence type="ECO:0000256" key="14">
    <source>
        <dbReference type="ARBA" id="ARBA00033245"/>
    </source>
</evidence>
<dbReference type="STRING" id="767452.AVL62_10300"/>
<organism evidence="19 20">
    <name type="scientific">Serinicoccus chungangensis</name>
    <dbReference type="NCBI Taxonomy" id="767452"/>
    <lineage>
        <taxon>Bacteria</taxon>
        <taxon>Bacillati</taxon>
        <taxon>Actinomycetota</taxon>
        <taxon>Actinomycetes</taxon>
        <taxon>Micrococcales</taxon>
        <taxon>Ornithinimicrobiaceae</taxon>
        <taxon>Serinicoccus</taxon>
    </lineage>
</organism>
<dbReference type="GO" id="GO:0005886">
    <property type="term" value="C:plasma membrane"/>
    <property type="evidence" value="ECO:0007669"/>
    <property type="project" value="UniProtKB-SubCell"/>
</dbReference>
<keyword evidence="4" id="KW-0813">Transport</keyword>
<dbReference type="Pfam" id="PF02096">
    <property type="entry name" value="60KD_IMP"/>
    <property type="match status" value="1"/>
</dbReference>
<evidence type="ECO:0000256" key="4">
    <source>
        <dbReference type="ARBA" id="ARBA00022448"/>
    </source>
</evidence>
<dbReference type="EMBL" id="LQBL01000003">
    <property type="protein sequence ID" value="KUG58308.1"/>
    <property type="molecule type" value="Genomic_DNA"/>
</dbReference>
<proteinExistence type="inferred from homology"/>
<keyword evidence="9 17" id="KW-0472">Membrane</keyword>
<sequence length="254" mass="27961">MFAFLDPLLIHVHDLLAALDDWVPPALVIIALTLAVRLALHPMNRGLAHGTVRRRDLQPRIAALRAEHGEDHRALQQAILDLHREEGVSPLPGCLPVLVQIPVFSMVYRLFTATEIHGEHNQLLDHTFLGVGLSEHLLTAGAGDRWVFLVLIGLTLVVAVFAARQMRRHMAQDRERTAALDPGARERLTDAQRAMQDSMEQMTKVLPLMSFLTVLAVVSLPLAAGLYLVTSAIWGLLERASLRRISAVPPAAPA</sequence>
<evidence type="ECO:0000256" key="12">
    <source>
        <dbReference type="ARBA" id="ARBA00026028"/>
    </source>
</evidence>
<dbReference type="AlphaFoldDB" id="A0A0W8IEC0"/>
<comment type="subunit">
    <text evidence="12">Interacts with the Sec translocase complex via SecD. Specifically interacts with transmembrane segments of nascent integral membrane proteins during membrane integration.</text>
</comment>
<dbReference type="GO" id="GO:0032977">
    <property type="term" value="F:membrane insertase activity"/>
    <property type="evidence" value="ECO:0007669"/>
    <property type="project" value="InterPro"/>
</dbReference>
<comment type="caution">
    <text evidence="19">The sequence shown here is derived from an EMBL/GenBank/DDBJ whole genome shotgun (WGS) entry which is preliminary data.</text>
</comment>
<keyword evidence="7" id="KW-0653">Protein transport</keyword>
<keyword evidence="6 16" id="KW-0812">Transmembrane</keyword>
<dbReference type="InterPro" id="IPR047196">
    <property type="entry name" value="YidC_ALB_C"/>
</dbReference>
<protein>
    <recommendedName>
        <fullName evidence="3">Membrane protein insertase YidC</fullName>
    </recommendedName>
    <alternativeName>
        <fullName evidence="15">Foldase YidC</fullName>
    </alternativeName>
    <alternativeName>
        <fullName evidence="14">Membrane integrase YidC</fullName>
    </alternativeName>
    <alternativeName>
        <fullName evidence="13">Membrane protein YidC</fullName>
    </alternativeName>
</protein>
<evidence type="ECO:0000256" key="17">
    <source>
        <dbReference type="SAM" id="Phobius"/>
    </source>
</evidence>
<evidence type="ECO:0000313" key="19">
    <source>
        <dbReference type="EMBL" id="KUG58308.1"/>
    </source>
</evidence>
<evidence type="ECO:0000256" key="10">
    <source>
        <dbReference type="ARBA" id="ARBA00023186"/>
    </source>
</evidence>
<dbReference type="OrthoDB" id="9780552at2"/>
<keyword evidence="20" id="KW-1185">Reference proteome</keyword>
<evidence type="ECO:0000256" key="7">
    <source>
        <dbReference type="ARBA" id="ARBA00022927"/>
    </source>
</evidence>
<evidence type="ECO:0000256" key="5">
    <source>
        <dbReference type="ARBA" id="ARBA00022475"/>
    </source>
</evidence>
<dbReference type="InterPro" id="IPR028055">
    <property type="entry name" value="YidC/Oxa/ALB_C"/>
</dbReference>
<evidence type="ECO:0000256" key="3">
    <source>
        <dbReference type="ARBA" id="ARBA00015325"/>
    </source>
</evidence>
<accession>A0A0W8IEC0</accession>
<evidence type="ECO:0000256" key="15">
    <source>
        <dbReference type="ARBA" id="ARBA00033342"/>
    </source>
</evidence>
<dbReference type="GO" id="GO:0015031">
    <property type="term" value="P:protein transport"/>
    <property type="evidence" value="ECO:0007669"/>
    <property type="project" value="UniProtKB-KW"/>
</dbReference>
<dbReference type="PANTHER" id="PTHR12428">
    <property type="entry name" value="OXA1"/>
    <property type="match status" value="1"/>
</dbReference>
<feature type="domain" description="Membrane insertase YidC/Oxa/ALB C-terminal" evidence="18">
    <location>
        <begin position="27"/>
        <end position="240"/>
    </location>
</feature>
<keyword evidence="10" id="KW-0143">Chaperone</keyword>
<evidence type="ECO:0000313" key="20">
    <source>
        <dbReference type="Proteomes" id="UP000054837"/>
    </source>
</evidence>
<evidence type="ECO:0000256" key="13">
    <source>
        <dbReference type="ARBA" id="ARBA00031538"/>
    </source>
</evidence>
<feature type="transmembrane region" description="Helical" evidence="17">
    <location>
        <begin position="146"/>
        <end position="163"/>
    </location>
</feature>
<evidence type="ECO:0000256" key="1">
    <source>
        <dbReference type="ARBA" id="ARBA00004651"/>
    </source>
</evidence>
<dbReference type="CDD" id="cd20070">
    <property type="entry name" value="5TM_YidC_Alb3"/>
    <property type="match status" value="1"/>
</dbReference>
<evidence type="ECO:0000256" key="8">
    <source>
        <dbReference type="ARBA" id="ARBA00022989"/>
    </source>
</evidence>
<evidence type="ECO:0000256" key="16">
    <source>
        <dbReference type="RuleBase" id="RU003945"/>
    </source>
</evidence>
<evidence type="ECO:0000259" key="18">
    <source>
        <dbReference type="Pfam" id="PF02096"/>
    </source>
</evidence>
<evidence type="ECO:0000256" key="9">
    <source>
        <dbReference type="ARBA" id="ARBA00023136"/>
    </source>
</evidence>
<dbReference type="RefSeq" id="WP_058889985.1">
    <property type="nucleotide sequence ID" value="NZ_LQBL01000003.1"/>
</dbReference>
<dbReference type="InterPro" id="IPR001708">
    <property type="entry name" value="YidC/ALB3/OXA1/COX18"/>
</dbReference>
<feature type="transmembrane region" description="Helical" evidence="17">
    <location>
        <begin position="208"/>
        <end position="237"/>
    </location>
</feature>
<comment type="function">
    <text evidence="11">Required for the insertion and/or proper folding and/or complex formation of integral membrane proteins into the membrane. Involved in integration of membrane proteins that insert both dependently and independently of the Sec translocase complex, as well as at least some lipoproteins. Aids folding of multispanning membrane proteins.</text>
</comment>
<dbReference type="Proteomes" id="UP000054837">
    <property type="component" value="Unassembled WGS sequence"/>
</dbReference>
<reference evidence="19 20" key="1">
    <citation type="submission" date="2015-12" db="EMBL/GenBank/DDBJ databases">
        <title>Serinicoccus chungangenesis strain CD08_5 genome sequencing and assembly.</title>
        <authorList>
            <person name="Chander A.M."/>
            <person name="Kaur G."/>
            <person name="Nair G.R."/>
            <person name="Dhawan D.K."/>
            <person name="Kochhar R.K."/>
            <person name="Mayilraj S."/>
            <person name="Bhadada S.K."/>
        </authorList>
    </citation>
    <scope>NUCLEOTIDE SEQUENCE [LARGE SCALE GENOMIC DNA]</scope>
    <source>
        <strain evidence="19 20">CD08_5</strain>
    </source>
</reference>
<evidence type="ECO:0000256" key="2">
    <source>
        <dbReference type="ARBA" id="ARBA00010527"/>
    </source>
</evidence>
<gene>
    <name evidence="19" type="ORF">AVL62_10300</name>
</gene>
<evidence type="ECO:0000256" key="6">
    <source>
        <dbReference type="ARBA" id="ARBA00022692"/>
    </source>
</evidence>
<dbReference type="NCBIfam" id="TIGR03592">
    <property type="entry name" value="yidC_oxa1_cterm"/>
    <property type="match status" value="1"/>
</dbReference>
<keyword evidence="8 17" id="KW-1133">Transmembrane helix</keyword>